<dbReference type="GeneID" id="66796523"/>
<dbReference type="InterPro" id="IPR025250">
    <property type="entry name" value="DUF4199"/>
</dbReference>
<accession>A0A4Y8WQT1</accession>
<dbReference type="STRING" id="1122973.GCA_000379925_01443"/>
<gene>
    <name evidence="1" type="ORF">E4P47_03185</name>
</gene>
<comment type="caution">
    <text evidence="1">The sequence shown here is derived from an EMBL/GenBank/DDBJ whole genome shotgun (WGS) entry which is preliminary data.</text>
</comment>
<evidence type="ECO:0000313" key="1">
    <source>
        <dbReference type="EMBL" id="TFH96051.1"/>
    </source>
</evidence>
<proteinExistence type="predicted"/>
<dbReference type="Proteomes" id="UP000297225">
    <property type="component" value="Unassembled WGS sequence"/>
</dbReference>
<dbReference type="Pfam" id="PF13858">
    <property type="entry name" value="DUF4199"/>
    <property type="match status" value="1"/>
</dbReference>
<dbReference type="RefSeq" id="WP_018358682.1">
    <property type="nucleotide sequence ID" value="NZ_CP197400.1"/>
</dbReference>
<organism evidence="1 2">
    <name type="scientific">Porphyromonas levii</name>
    <dbReference type="NCBI Taxonomy" id="28114"/>
    <lineage>
        <taxon>Bacteria</taxon>
        <taxon>Pseudomonadati</taxon>
        <taxon>Bacteroidota</taxon>
        <taxon>Bacteroidia</taxon>
        <taxon>Bacteroidales</taxon>
        <taxon>Porphyromonadaceae</taxon>
        <taxon>Porphyromonas</taxon>
    </lineage>
</organism>
<reference evidence="1 2" key="1">
    <citation type="submission" date="2019-03" db="EMBL/GenBank/DDBJ databases">
        <title>Porphyromonas levii Isolated from the Uterus of Dairy Cows.</title>
        <authorList>
            <person name="Francis A.M."/>
        </authorList>
    </citation>
    <scope>NUCLEOTIDE SEQUENCE [LARGE SCALE GENOMIC DNA]</scope>
    <source>
        <strain evidence="1 2">AF5678</strain>
    </source>
</reference>
<sequence>MDWKEGEEPLRKAIEQRKSFLQLAMYDGLKVGLLFMAQAIALLLYQLGSLSSLLLLASIIGVPVMLYILGVRFRDHQMGGSIRYMHIVSYLSWTYIFAIGIGFLSYFIATTLLFKDPTFVETMEKSFEIVTQIVQQNMDQDGEAIASLRNITPVRVSGAIAMQALFNGLIYIYIIGLVIKKSNR</sequence>
<name>A0A4Y8WQT1_9PORP</name>
<evidence type="ECO:0000313" key="2">
    <source>
        <dbReference type="Proteomes" id="UP000297225"/>
    </source>
</evidence>
<dbReference type="EMBL" id="SPNC01000030">
    <property type="protein sequence ID" value="TFH96051.1"/>
    <property type="molecule type" value="Genomic_DNA"/>
</dbReference>
<dbReference type="AlphaFoldDB" id="A0A4Y8WQT1"/>
<protein>
    <submittedName>
        <fullName evidence="1">DUF4199 domain-containing protein</fullName>
    </submittedName>
</protein>
<keyword evidence="2" id="KW-1185">Reference proteome</keyword>